<keyword evidence="6 11" id="KW-0472">Membrane</keyword>
<dbReference type="PROSITE" id="PS50262">
    <property type="entry name" value="G_PROTEIN_RECEP_F1_2"/>
    <property type="match status" value="1"/>
</dbReference>
<dbReference type="GO" id="GO:0007268">
    <property type="term" value="P:chemical synaptic transmission"/>
    <property type="evidence" value="ECO:0007669"/>
    <property type="project" value="TreeGrafter"/>
</dbReference>
<feature type="transmembrane region" description="Helical" evidence="11">
    <location>
        <begin position="116"/>
        <end position="139"/>
    </location>
</feature>
<evidence type="ECO:0000256" key="10">
    <source>
        <dbReference type="SAM" id="MobiDB-lite"/>
    </source>
</evidence>
<keyword evidence="4 11" id="KW-1133">Transmembrane helix</keyword>
<comment type="subcellular location">
    <subcellularLocation>
        <location evidence="1">Cell membrane</location>
        <topology evidence="1">Multi-pass membrane protein</topology>
    </subcellularLocation>
</comment>
<feature type="transmembrane region" description="Helical" evidence="11">
    <location>
        <begin position="38"/>
        <end position="64"/>
    </location>
</feature>
<evidence type="ECO:0000256" key="4">
    <source>
        <dbReference type="ARBA" id="ARBA00022989"/>
    </source>
</evidence>
<evidence type="ECO:0000256" key="9">
    <source>
        <dbReference type="RuleBase" id="RU000688"/>
    </source>
</evidence>
<dbReference type="PROSITE" id="PS00237">
    <property type="entry name" value="G_PROTEIN_RECEP_F1_1"/>
    <property type="match status" value="1"/>
</dbReference>
<evidence type="ECO:0000256" key="1">
    <source>
        <dbReference type="ARBA" id="ARBA00004651"/>
    </source>
</evidence>
<keyword evidence="14" id="KW-1185">Reference proteome</keyword>
<accession>A0A913X7Z5</accession>
<dbReference type="InterPro" id="IPR000276">
    <property type="entry name" value="GPCR_Rhodpsn"/>
</dbReference>
<feature type="transmembrane region" description="Helical" evidence="11">
    <location>
        <begin position="186"/>
        <end position="212"/>
    </location>
</feature>
<dbReference type="Pfam" id="PF00001">
    <property type="entry name" value="7tm_1"/>
    <property type="match status" value="2"/>
</dbReference>
<dbReference type="AlphaFoldDB" id="A0A913X7Z5"/>
<keyword evidence="8 9" id="KW-0807">Transducer</keyword>
<dbReference type="EnsemblMetazoa" id="XM_028659008.1">
    <property type="protein sequence ID" value="XP_028514809.1"/>
    <property type="gene ID" value="LOC110238916"/>
</dbReference>
<evidence type="ECO:0000256" key="3">
    <source>
        <dbReference type="ARBA" id="ARBA00022692"/>
    </source>
</evidence>
<dbReference type="Proteomes" id="UP000887567">
    <property type="component" value="Unplaced"/>
</dbReference>
<feature type="region of interest" description="Disordered" evidence="10">
    <location>
        <begin position="395"/>
        <end position="416"/>
    </location>
</feature>
<dbReference type="RefSeq" id="XP_028514808.1">
    <property type="nucleotide sequence ID" value="XM_028659007.1"/>
</dbReference>
<dbReference type="PANTHER" id="PTHR24247:SF202">
    <property type="entry name" value="5-HYDROXYTRYPTAMINE RECEPTOR 1"/>
    <property type="match status" value="1"/>
</dbReference>
<dbReference type="RefSeq" id="XP_020900272.1">
    <property type="nucleotide sequence ID" value="XM_021044613.2"/>
</dbReference>
<evidence type="ECO:0000256" key="7">
    <source>
        <dbReference type="ARBA" id="ARBA00023170"/>
    </source>
</evidence>
<feature type="domain" description="G-protein coupled receptors family 1 profile" evidence="12">
    <location>
        <begin position="54"/>
        <end position="294"/>
    </location>
</feature>
<evidence type="ECO:0000256" key="5">
    <source>
        <dbReference type="ARBA" id="ARBA00023040"/>
    </source>
</evidence>
<dbReference type="CDD" id="cd14967">
    <property type="entry name" value="7tmA_amine_R-like"/>
    <property type="match status" value="1"/>
</dbReference>
<feature type="transmembrane region" description="Helical" evidence="11">
    <location>
        <begin position="233"/>
        <end position="258"/>
    </location>
</feature>
<dbReference type="SUPFAM" id="SSF81321">
    <property type="entry name" value="Family A G protein-coupled receptor-like"/>
    <property type="match status" value="1"/>
</dbReference>
<dbReference type="InterPro" id="IPR017452">
    <property type="entry name" value="GPCR_Rhodpsn_7TM"/>
</dbReference>
<name>A0A913X7Z5_EXADI</name>
<feature type="region of interest" description="Disordered" evidence="10">
    <location>
        <begin position="435"/>
        <end position="460"/>
    </location>
</feature>
<dbReference type="RefSeq" id="XP_028514809.1">
    <property type="nucleotide sequence ID" value="XM_028659008.1"/>
</dbReference>
<dbReference type="PANTHER" id="PTHR24247">
    <property type="entry name" value="5-HYDROXYTRYPTAMINE RECEPTOR"/>
    <property type="match status" value="1"/>
</dbReference>
<dbReference type="GO" id="GO:0030594">
    <property type="term" value="F:neurotransmitter receptor activity"/>
    <property type="evidence" value="ECO:0007669"/>
    <property type="project" value="TreeGrafter"/>
</dbReference>
<evidence type="ECO:0000256" key="8">
    <source>
        <dbReference type="ARBA" id="ARBA00023224"/>
    </source>
</evidence>
<comment type="similarity">
    <text evidence="9">Belongs to the G-protein coupled receptor 1 family.</text>
</comment>
<dbReference type="GO" id="GO:0004993">
    <property type="term" value="F:G protein-coupled serotonin receptor activity"/>
    <property type="evidence" value="ECO:0007669"/>
    <property type="project" value="TreeGrafter"/>
</dbReference>
<feature type="region of interest" description="Disordered" evidence="10">
    <location>
        <begin position="334"/>
        <end position="360"/>
    </location>
</feature>
<dbReference type="GO" id="GO:0030425">
    <property type="term" value="C:dendrite"/>
    <property type="evidence" value="ECO:0007669"/>
    <property type="project" value="TreeGrafter"/>
</dbReference>
<feature type="transmembrane region" description="Helical" evidence="11">
    <location>
        <begin position="76"/>
        <end position="96"/>
    </location>
</feature>
<keyword evidence="2" id="KW-1003">Cell membrane</keyword>
<evidence type="ECO:0000256" key="2">
    <source>
        <dbReference type="ARBA" id="ARBA00022475"/>
    </source>
</evidence>
<evidence type="ECO:0000256" key="11">
    <source>
        <dbReference type="SAM" id="Phobius"/>
    </source>
</evidence>
<keyword evidence="3 9" id="KW-0812">Transmembrane</keyword>
<organism evidence="13 14">
    <name type="scientific">Exaiptasia diaphana</name>
    <name type="common">Tropical sea anemone</name>
    <name type="synonym">Aiptasia pulchella</name>
    <dbReference type="NCBI Taxonomy" id="2652724"/>
    <lineage>
        <taxon>Eukaryota</taxon>
        <taxon>Metazoa</taxon>
        <taxon>Cnidaria</taxon>
        <taxon>Anthozoa</taxon>
        <taxon>Hexacorallia</taxon>
        <taxon>Actiniaria</taxon>
        <taxon>Aiptasiidae</taxon>
        <taxon>Exaiptasia</taxon>
    </lineage>
</organism>
<evidence type="ECO:0000259" key="12">
    <source>
        <dbReference type="PROSITE" id="PS50262"/>
    </source>
</evidence>
<dbReference type="GO" id="GO:0045202">
    <property type="term" value="C:synapse"/>
    <property type="evidence" value="ECO:0007669"/>
    <property type="project" value="GOC"/>
</dbReference>
<dbReference type="GO" id="GO:0007187">
    <property type="term" value="P:G protein-coupled receptor signaling pathway, coupled to cyclic nucleotide second messenger"/>
    <property type="evidence" value="ECO:0007669"/>
    <property type="project" value="TreeGrafter"/>
</dbReference>
<dbReference type="EnsemblMetazoa" id="XM_021044609.2">
    <property type="protein sequence ID" value="XP_020900268.1"/>
    <property type="gene ID" value="LOC110238916"/>
</dbReference>
<dbReference type="SMART" id="SM01381">
    <property type="entry name" value="7TM_GPCR_Srsx"/>
    <property type="match status" value="1"/>
</dbReference>
<keyword evidence="7 9" id="KW-0675">Receptor</keyword>
<dbReference type="GO" id="GO:0005886">
    <property type="term" value="C:plasma membrane"/>
    <property type="evidence" value="ECO:0007669"/>
    <property type="project" value="UniProtKB-SubCell"/>
</dbReference>
<sequence length="512" mass="58181">MTNFTEVNISLSSNLSNVTNTSGPQSKMIPMPSLAQRVISAIAMSVLIILSISGNSLVIASFYYYKKIRRSVTNCFIVSLAVSDLMVAFLSEPFWLSYQITQWTTFPEGWDINTLVLFWTILDISCAIASIVNLLFISIDRYFAIKSPLSHHTKMTPETSVYIIFGLWLYSIGTGCLFILEWHWKFLVIFIIGFVVPLIIMVFCYVGIMVVISSKARLSNQVGSTRLDKEFKTAKSLGVVTGSFVFCWLPFFIVSLTFQYCDLSCQNTMRSIPALAPAVKWLHYLNSCLNPIIYAFLNPTFKVAFRNLFRRCCTNPNNFNDDMTITTMIFPSSRRSATLRKKSHEDVGNGRIPNGKPKSRIKRLLGFKNPPQESLQDSSSDHALDKRVHEETYIEKDHEIQPCLATQPNGKEHTNHQRHVHYDDEFLQVNEANHSKDADSNSLLSDTNNNPSDNENPSSAVYKPLLKTDELDSQVGNDTSEISTFHDRERNQFYFYVDGQYIAEDDLKTSIV</sequence>
<evidence type="ECO:0000313" key="14">
    <source>
        <dbReference type="Proteomes" id="UP000887567"/>
    </source>
</evidence>
<dbReference type="GeneID" id="110238916"/>
<dbReference type="Gene3D" id="1.20.1070.10">
    <property type="entry name" value="Rhodopsin 7-helix transmembrane proteins"/>
    <property type="match status" value="1"/>
</dbReference>
<evidence type="ECO:0000256" key="6">
    <source>
        <dbReference type="ARBA" id="ARBA00023136"/>
    </source>
</evidence>
<protein>
    <recommendedName>
        <fullName evidence="12">G-protein coupled receptors family 1 profile domain-containing protein</fullName>
    </recommendedName>
</protein>
<dbReference type="KEGG" id="epa:110238916"/>
<dbReference type="OrthoDB" id="5957871at2759"/>
<dbReference type="EnsemblMetazoa" id="XM_021044613.2">
    <property type="protein sequence ID" value="XP_020900272.1"/>
    <property type="gene ID" value="LOC110238916"/>
</dbReference>
<proteinExistence type="inferred from homology"/>
<feature type="transmembrane region" description="Helical" evidence="11">
    <location>
        <begin position="160"/>
        <end position="180"/>
    </location>
</feature>
<keyword evidence="5 9" id="KW-0297">G-protein coupled receptor</keyword>
<reference evidence="13" key="1">
    <citation type="submission" date="2022-11" db="UniProtKB">
        <authorList>
            <consortium name="EnsemblMetazoa"/>
        </authorList>
    </citation>
    <scope>IDENTIFICATION</scope>
</reference>
<dbReference type="RefSeq" id="XP_020900268.1">
    <property type="nucleotide sequence ID" value="XM_021044609.2"/>
</dbReference>
<dbReference type="EnsemblMetazoa" id="XM_028659007.1">
    <property type="protein sequence ID" value="XP_028514808.1"/>
    <property type="gene ID" value="LOC110238916"/>
</dbReference>
<feature type="compositionally biased region" description="Low complexity" evidence="10">
    <location>
        <begin position="440"/>
        <end position="459"/>
    </location>
</feature>
<evidence type="ECO:0000313" key="13">
    <source>
        <dbReference type="EnsemblMetazoa" id="XP_020900268.1"/>
    </source>
</evidence>
<dbReference type="PRINTS" id="PR00237">
    <property type="entry name" value="GPCRRHODOPSN"/>
</dbReference>